<dbReference type="Proteomes" id="UP000615446">
    <property type="component" value="Unassembled WGS sequence"/>
</dbReference>
<accession>A0A8H3R130</accession>
<gene>
    <name evidence="1" type="ORF">RCL2_002308200</name>
</gene>
<evidence type="ECO:0000313" key="2">
    <source>
        <dbReference type="Proteomes" id="UP000615446"/>
    </source>
</evidence>
<protein>
    <submittedName>
        <fullName evidence="1">Uncharacterized protein</fullName>
    </submittedName>
</protein>
<reference evidence="1" key="1">
    <citation type="submission" date="2019-10" db="EMBL/GenBank/DDBJ databases">
        <title>Conservation and host-specific expression of non-tandemly repeated heterogenous ribosome RNA gene in arbuscular mycorrhizal fungi.</title>
        <authorList>
            <person name="Maeda T."/>
            <person name="Kobayashi Y."/>
            <person name="Nakagawa T."/>
            <person name="Ezawa T."/>
            <person name="Yamaguchi K."/>
            <person name="Bino T."/>
            <person name="Nishimoto Y."/>
            <person name="Shigenobu S."/>
            <person name="Kawaguchi M."/>
        </authorList>
    </citation>
    <scope>NUCLEOTIDE SEQUENCE</scope>
    <source>
        <strain evidence="1">HR1</strain>
    </source>
</reference>
<proteinExistence type="predicted"/>
<organism evidence="1 2">
    <name type="scientific">Rhizophagus clarus</name>
    <dbReference type="NCBI Taxonomy" id="94130"/>
    <lineage>
        <taxon>Eukaryota</taxon>
        <taxon>Fungi</taxon>
        <taxon>Fungi incertae sedis</taxon>
        <taxon>Mucoromycota</taxon>
        <taxon>Glomeromycotina</taxon>
        <taxon>Glomeromycetes</taxon>
        <taxon>Glomerales</taxon>
        <taxon>Glomeraceae</taxon>
        <taxon>Rhizophagus</taxon>
    </lineage>
</organism>
<dbReference type="EMBL" id="BLAL01000252">
    <property type="protein sequence ID" value="GES96454.1"/>
    <property type="molecule type" value="Genomic_DNA"/>
</dbReference>
<sequence>MGVINLSIKRGLKQIYGWMIYSFNSMDNERTIEQFYNDLPLNVLSEENWELEVKAFLGKHVNNVSNGVVLNCPIANATKNFGQCIEF</sequence>
<dbReference type="AlphaFoldDB" id="A0A8H3R130"/>
<name>A0A8H3R130_9GLOM</name>
<dbReference type="OrthoDB" id="2409201at2759"/>
<comment type="caution">
    <text evidence="1">The sequence shown here is derived from an EMBL/GenBank/DDBJ whole genome shotgun (WGS) entry which is preliminary data.</text>
</comment>
<evidence type="ECO:0000313" key="1">
    <source>
        <dbReference type="EMBL" id="GES96454.1"/>
    </source>
</evidence>